<dbReference type="Gene3D" id="3.30.565.10">
    <property type="entry name" value="Histidine kinase-like ATPase, C-terminal domain"/>
    <property type="match status" value="1"/>
</dbReference>
<dbReference type="KEGG" id="pyg:AWM70_21960"/>
<evidence type="ECO:0000256" key="7">
    <source>
        <dbReference type="ARBA" id="ARBA00022840"/>
    </source>
</evidence>
<dbReference type="InterPro" id="IPR035965">
    <property type="entry name" value="PAS-like_dom_sf"/>
</dbReference>
<evidence type="ECO:0000256" key="9">
    <source>
        <dbReference type="SAM" id="Phobius"/>
    </source>
</evidence>
<evidence type="ECO:0000256" key="6">
    <source>
        <dbReference type="ARBA" id="ARBA00022777"/>
    </source>
</evidence>
<protein>
    <recommendedName>
        <fullName evidence="2">histidine kinase</fullName>
        <ecNumber evidence="2">2.7.13.3</ecNumber>
    </recommendedName>
</protein>
<keyword evidence="9" id="KW-0812">Transmembrane</keyword>
<name>A0A1B1N7K0_9BACL</name>
<feature type="transmembrane region" description="Helical" evidence="9">
    <location>
        <begin position="168"/>
        <end position="190"/>
    </location>
</feature>
<keyword evidence="9" id="KW-0472">Membrane</keyword>
<keyword evidence="5" id="KW-0547">Nucleotide-binding</keyword>
<dbReference type="SUPFAM" id="SSF55874">
    <property type="entry name" value="ATPase domain of HSP90 chaperone/DNA topoisomerase II/histidine kinase"/>
    <property type="match status" value="1"/>
</dbReference>
<feature type="domain" description="Histidine kinase" evidence="10">
    <location>
        <begin position="354"/>
        <end position="559"/>
    </location>
</feature>
<reference evidence="11 12" key="1">
    <citation type="submission" date="2016-01" db="EMBL/GenBank/DDBJ databases">
        <title>Complete Genome Sequence of Paenibacillus yonginensis DCY84, a novel Plant Growth-Promoting Bacteria with Elicitation of Induced Systemic Resistance.</title>
        <authorList>
            <person name="Kim Y.J."/>
            <person name="Yang D.C."/>
            <person name="Sukweenadhi J."/>
        </authorList>
    </citation>
    <scope>NUCLEOTIDE SEQUENCE [LARGE SCALE GENOMIC DNA]</scope>
    <source>
        <strain evidence="11 12">DCY84</strain>
    </source>
</reference>
<dbReference type="SMART" id="SM00388">
    <property type="entry name" value="HisKA"/>
    <property type="match status" value="1"/>
</dbReference>
<comment type="catalytic activity">
    <reaction evidence="1">
        <text>ATP + protein L-histidine = ADP + protein N-phospho-L-histidine.</text>
        <dbReference type="EC" id="2.7.13.3"/>
    </reaction>
</comment>
<feature type="transmembrane region" description="Helical" evidence="9">
    <location>
        <begin position="38"/>
        <end position="61"/>
    </location>
</feature>
<dbReference type="EMBL" id="CP014167">
    <property type="protein sequence ID" value="ANS77388.1"/>
    <property type="molecule type" value="Genomic_DNA"/>
</dbReference>
<dbReference type="InterPro" id="IPR036097">
    <property type="entry name" value="HisK_dim/P_sf"/>
</dbReference>
<dbReference type="EC" id="2.7.13.3" evidence="2"/>
<evidence type="ECO:0000313" key="11">
    <source>
        <dbReference type="EMBL" id="ANS77388.1"/>
    </source>
</evidence>
<keyword evidence="3" id="KW-0597">Phosphoprotein</keyword>
<dbReference type="InterPro" id="IPR004358">
    <property type="entry name" value="Sig_transdc_His_kin-like_C"/>
</dbReference>
<keyword evidence="4" id="KW-0808">Transferase</keyword>
<evidence type="ECO:0000256" key="1">
    <source>
        <dbReference type="ARBA" id="ARBA00000085"/>
    </source>
</evidence>
<dbReference type="InterPro" id="IPR005467">
    <property type="entry name" value="His_kinase_dom"/>
</dbReference>
<dbReference type="AlphaFoldDB" id="A0A1B1N7K0"/>
<dbReference type="InterPro" id="IPR003661">
    <property type="entry name" value="HisK_dim/P_dom"/>
</dbReference>
<evidence type="ECO:0000256" key="4">
    <source>
        <dbReference type="ARBA" id="ARBA00022679"/>
    </source>
</evidence>
<keyword evidence="7" id="KW-0067">ATP-binding</keyword>
<dbReference type="Gene3D" id="3.30.450.20">
    <property type="entry name" value="PAS domain"/>
    <property type="match status" value="1"/>
</dbReference>
<feature type="transmembrane region" description="Helical" evidence="9">
    <location>
        <begin position="136"/>
        <end position="156"/>
    </location>
</feature>
<keyword evidence="12" id="KW-1185">Reference proteome</keyword>
<keyword evidence="8" id="KW-0902">Two-component regulatory system</keyword>
<keyword evidence="9" id="KW-1133">Transmembrane helix</keyword>
<evidence type="ECO:0000313" key="12">
    <source>
        <dbReference type="Proteomes" id="UP000092573"/>
    </source>
</evidence>
<dbReference type="InterPro" id="IPR036890">
    <property type="entry name" value="HATPase_C_sf"/>
</dbReference>
<evidence type="ECO:0000256" key="5">
    <source>
        <dbReference type="ARBA" id="ARBA00022741"/>
    </source>
</evidence>
<dbReference type="GO" id="GO:0005524">
    <property type="term" value="F:ATP binding"/>
    <property type="evidence" value="ECO:0007669"/>
    <property type="project" value="UniProtKB-KW"/>
</dbReference>
<dbReference type="GO" id="GO:0000155">
    <property type="term" value="F:phosphorelay sensor kinase activity"/>
    <property type="evidence" value="ECO:0007669"/>
    <property type="project" value="InterPro"/>
</dbReference>
<dbReference type="Pfam" id="PF02518">
    <property type="entry name" value="HATPase_c"/>
    <property type="match status" value="1"/>
</dbReference>
<dbReference type="SUPFAM" id="SSF47384">
    <property type="entry name" value="Homodimeric domain of signal transducing histidine kinase"/>
    <property type="match status" value="1"/>
</dbReference>
<sequence length="562" mass="63532">MLFLFLLALTPAILFPLMYERADLLFRQEQDLRRRMSYHVVLAVTCAISMIFSSIFSTKLYGVIPLAYGMVPLFAAMLYEKTIYSLLLAALQMLLYFISENFWTLSDVLLNTGLLIFPLVLLSKKRFLDLSRKGKSGILSLFLLVGSMLSTASPFFLHKESLDDHFSLIFLAYSNTFLMILAGLILVHIIEETLDKRKFQFQLEALSRKYYREEEKMQQMMDATPLSVVLVDRQGSITMLNKTFMKLYRQIQPDAVREDVLGRPLIPVLSSLQIHIEQLEPDLSPFFQQRSIVSELIQNQETMLFTSISPIIKGHSDEVIGAVVVVQDITELETLRLELNNVDRLSLVGQMAAGITHEIRNPIAVVRGFLQLMREKSPDSLDHYYRIVLEELDRANSIINDFLSLAQNRPVRKEATSLEDIIQELTPLLWADANLRGQSIEVKLGEHIPKLELNPKEIKQLILNLCRNGMEAMEDKGLLTLETRKVPTGVELLVSDTGPGIPPNKRDNLFQPFFTTKAKGTGLGLALCKSIVERHNGKVSVDSEVGVGTTFSILFPDPPQAG</sequence>
<dbReference type="Pfam" id="PF00512">
    <property type="entry name" value="HisKA"/>
    <property type="match status" value="1"/>
</dbReference>
<proteinExistence type="predicted"/>
<dbReference type="PANTHER" id="PTHR43065">
    <property type="entry name" value="SENSOR HISTIDINE KINASE"/>
    <property type="match status" value="1"/>
</dbReference>
<dbReference type="Gene3D" id="1.10.287.130">
    <property type="match status" value="1"/>
</dbReference>
<organism evidence="11 12">
    <name type="scientific">Paenibacillus yonginensis</name>
    <dbReference type="NCBI Taxonomy" id="1462996"/>
    <lineage>
        <taxon>Bacteria</taxon>
        <taxon>Bacillati</taxon>
        <taxon>Bacillota</taxon>
        <taxon>Bacilli</taxon>
        <taxon>Bacillales</taxon>
        <taxon>Paenibacillaceae</taxon>
        <taxon>Paenibacillus</taxon>
    </lineage>
</organism>
<keyword evidence="6 11" id="KW-0418">Kinase</keyword>
<accession>A0A1B1N7K0</accession>
<feature type="transmembrane region" description="Helical" evidence="9">
    <location>
        <begin position="105"/>
        <end position="124"/>
    </location>
</feature>
<evidence type="ECO:0000256" key="2">
    <source>
        <dbReference type="ARBA" id="ARBA00012438"/>
    </source>
</evidence>
<dbReference type="PRINTS" id="PR00344">
    <property type="entry name" value="BCTRLSENSOR"/>
</dbReference>
<dbReference type="Proteomes" id="UP000092573">
    <property type="component" value="Chromosome"/>
</dbReference>
<evidence type="ECO:0000256" key="3">
    <source>
        <dbReference type="ARBA" id="ARBA00022553"/>
    </source>
</evidence>
<dbReference type="PROSITE" id="PS50109">
    <property type="entry name" value="HIS_KIN"/>
    <property type="match status" value="1"/>
</dbReference>
<dbReference type="STRING" id="1462996.AWM70_21960"/>
<gene>
    <name evidence="11" type="ORF">AWM70_21960</name>
</gene>
<dbReference type="SUPFAM" id="SSF55785">
    <property type="entry name" value="PYP-like sensor domain (PAS domain)"/>
    <property type="match status" value="1"/>
</dbReference>
<dbReference type="SMART" id="SM00387">
    <property type="entry name" value="HATPase_c"/>
    <property type="match status" value="1"/>
</dbReference>
<evidence type="ECO:0000259" key="10">
    <source>
        <dbReference type="PROSITE" id="PS50109"/>
    </source>
</evidence>
<evidence type="ECO:0000256" key="8">
    <source>
        <dbReference type="ARBA" id="ARBA00023012"/>
    </source>
</evidence>
<dbReference type="InterPro" id="IPR003594">
    <property type="entry name" value="HATPase_dom"/>
</dbReference>
<dbReference type="CDD" id="cd00082">
    <property type="entry name" value="HisKA"/>
    <property type="match status" value="1"/>
</dbReference>
<dbReference type="PANTHER" id="PTHR43065:SF10">
    <property type="entry name" value="PEROXIDE STRESS-ACTIVATED HISTIDINE KINASE MAK3"/>
    <property type="match status" value="1"/>
</dbReference>